<keyword evidence="3" id="KW-0210">Decarboxylase</keyword>
<organism evidence="7 8">
    <name type="scientific">Streptomyces boetiae</name>
    <dbReference type="NCBI Taxonomy" id="3075541"/>
    <lineage>
        <taxon>Bacteria</taxon>
        <taxon>Bacillati</taxon>
        <taxon>Actinomycetota</taxon>
        <taxon>Actinomycetes</taxon>
        <taxon>Kitasatosporales</taxon>
        <taxon>Streptomycetaceae</taxon>
        <taxon>Streptomyces</taxon>
    </lineage>
</organism>
<comment type="cofactor">
    <cofactor evidence="1 6">
        <name>pyridoxal 5'-phosphate</name>
        <dbReference type="ChEBI" id="CHEBI:597326"/>
    </cofactor>
</comment>
<proteinExistence type="inferred from homology"/>
<evidence type="ECO:0000313" key="8">
    <source>
        <dbReference type="Proteomes" id="UP001183388"/>
    </source>
</evidence>
<name>A0ABU2L5Z7_9ACTN</name>
<evidence type="ECO:0000313" key="7">
    <source>
        <dbReference type="EMBL" id="MDT0306668.1"/>
    </source>
</evidence>
<evidence type="ECO:0000256" key="1">
    <source>
        <dbReference type="ARBA" id="ARBA00001933"/>
    </source>
</evidence>
<dbReference type="InterPro" id="IPR002129">
    <property type="entry name" value="PyrdxlP-dep_de-COase"/>
</dbReference>
<dbReference type="Pfam" id="PF00282">
    <property type="entry name" value="Pyridoxal_deC"/>
    <property type="match status" value="1"/>
</dbReference>
<keyword evidence="5 6" id="KW-0456">Lyase</keyword>
<dbReference type="PANTHER" id="PTHR45677">
    <property type="entry name" value="GLUTAMATE DECARBOXYLASE-RELATED"/>
    <property type="match status" value="1"/>
</dbReference>
<dbReference type="EMBL" id="JAVREN010000007">
    <property type="protein sequence ID" value="MDT0306668.1"/>
    <property type="molecule type" value="Genomic_DNA"/>
</dbReference>
<dbReference type="SUPFAM" id="SSF53383">
    <property type="entry name" value="PLP-dependent transferases"/>
    <property type="match status" value="1"/>
</dbReference>
<reference evidence="8" key="1">
    <citation type="submission" date="2023-07" db="EMBL/GenBank/DDBJ databases">
        <title>30 novel species of actinomycetes from the DSMZ collection.</title>
        <authorList>
            <person name="Nouioui I."/>
        </authorList>
    </citation>
    <scope>NUCLEOTIDE SEQUENCE [LARGE SCALE GENOMIC DNA]</scope>
    <source>
        <strain evidence="8">DSM 44917</strain>
    </source>
</reference>
<dbReference type="Gene3D" id="3.40.640.10">
    <property type="entry name" value="Type I PLP-dependent aspartate aminotransferase-like (Major domain)"/>
    <property type="match status" value="1"/>
</dbReference>
<comment type="caution">
    <text evidence="7">The sequence shown here is derived from an EMBL/GenBank/DDBJ whole genome shotgun (WGS) entry which is preliminary data.</text>
</comment>
<dbReference type="RefSeq" id="WP_311629607.1">
    <property type="nucleotide sequence ID" value="NZ_JAVREN010000007.1"/>
</dbReference>
<protein>
    <submittedName>
        <fullName evidence="7">Pyridoxal-dependent decarboxylase</fullName>
    </submittedName>
</protein>
<keyword evidence="4 6" id="KW-0663">Pyridoxal phosphate</keyword>
<evidence type="ECO:0000256" key="6">
    <source>
        <dbReference type="RuleBase" id="RU000382"/>
    </source>
</evidence>
<comment type="similarity">
    <text evidence="2 6">Belongs to the group II decarboxylase family.</text>
</comment>
<evidence type="ECO:0000256" key="3">
    <source>
        <dbReference type="ARBA" id="ARBA00022793"/>
    </source>
</evidence>
<dbReference type="InterPro" id="IPR015424">
    <property type="entry name" value="PyrdxlP-dep_Trfase"/>
</dbReference>
<evidence type="ECO:0000256" key="2">
    <source>
        <dbReference type="ARBA" id="ARBA00009533"/>
    </source>
</evidence>
<evidence type="ECO:0000256" key="5">
    <source>
        <dbReference type="ARBA" id="ARBA00023239"/>
    </source>
</evidence>
<dbReference type="InterPro" id="IPR015421">
    <property type="entry name" value="PyrdxlP-dep_Trfase_major"/>
</dbReference>
<dbReference type="Gene3D" id="3.90.1150.10">
    <property type="entry name" value="Aspartate Aminotransferase, domain 1"/>
    <property type="match status" value="1"/>
</dbReference>
<dbReference type="PANTHER" id="PTHR45677:SF8">
    <property type="entry name" value="CYSTEINE SULFINIC ACID DECARBOXYLASE"/>
    <property type="match status" value="1"/>
</dbReference>
<dbReference type="InterPro" id="IPR015422">
    <property type="entry name" value="PyrdxlP-dep_Trfase_small"/>
</dbReference>
<accession>A0ABU2L5Z7</accession>
<sequence>MPEYSPLAGGAEGPRALRPLLDTVLDALAEGAAARCGPLPAGGPEPVRRRLEAALGDPLPAEGAGEGPALRALVTALAEGSADPADPHCAAHLHCPPLAVAAAADLAASVLNPSLDSWDQAPAASALEARTAAALAALVHPRGPAPEALVTSGATEANLLGTLLARERLGHRLRVICGASAHHSVHRAAWLLGLHPPTVLPTPGGVLDPAAAHEALDRLDRLDPAPGDPLPALVVATAGTTDSGAIDPLPALADTVAAHRTHRPAVLHVDAAYGGPLLFSPARRGLLAGLDRADSVALDLHKLGWQPVAAGLLTVPDAPALAPLAHRTDYLNAEDDTEAGLPDLLGRSLRTTRRPDVLKVAVTLAALGTSGLAALIDATCEAAAELAALVDAEPRLRLRARPGISTVLFRPAGATDAEVAALRRRLLEGGRAVLGRARLDGTLWLKATLLNPHVQPSDLAALVKLVLDQLDGPARPGPRPDQPEGSPT</sequence>
<evidence type="ECO:0000256" key="4">
    <source>
        <dbReference type="ARBA" id="ARBA00022898"/>
    </source>
</evidence>
<gene>
    <name evidence="7" type="ORF">RM780_06795</name>
</gene>
<keyword evidence="8" id="KW-1185">Reference proteome</keyword>
<dbReference type="Proteomes" id="UP001183388">
    <property type="component" value="Unassembled WGS sequence"/>
</dbReference>